<keyword evidence="3" id="KW-0804">Transcription</keyword>
<keyword evidence="1" id="KW-0805">Transcription regulation</keyword>
<dbReference type="SMART" id="SM00100">
    <property type="entry name" value="cNMP"/>
    <property type="match status" value="1"/>
</dbReference>
<evidence type="ECO:0000256" key="2">
    <source>
        <dbReference type="ARBA" id="ARBA00023125"/>
    </source>
</evidence>
<evidence type="ECO:0000313" key="7">
    <source>
        <dbReference type="EMBL" id="CBH95852.1"/>
    </source>
</evidence>
<dbReference type="InterPro" id="IPR050397">
    <property type="entry name" value="Env_Response_Regulators"/>
</dbReference>
<dbReference type="InterPro" id="IPR036390">
    <property type="entry name" value="WH_DNA-bd_sf"/>
</dbReference>
<dbReference type="CDD" id="cd00092">
    <property type="entry name" value="HTH_CRP"/>
    <property type="match status" value="1"/>
</dbReference>
<dbReference type="PANTHER" id="PTHR24567">
    <property type="entry name" value="CRP FAMILY TRANSCRIPTIONAL REGULATORY PROTEIN"/>
    <property type="match status" value="1"/>
</dbReference>
<dbReference type="Gene3D" id="1.10.10.10">
    <property type="entry name" value="Winged helix-like DNA-binding domain superfamily/Winged helix DNA-binding domain"/>
    <property type="match status" value="1"/>
</dbReference>
<dbReference type="PROSITE" id="PS51063">
    <property type="entry name" value="HTH_CRP_2"/>
    <property type="match status" value="1"/>
</dbReference>
<dbReference type="InterPro" id="IPR014710">
    <property type="entry name" value="RmlC-like_jellyroll"/>
</dbReference>
<evidence type="ECO:0000259" key="5">
    <source>
        <dbReference type="PROSITE" id="PS50042"/>
    </source>
</evidence>
<dbReference type="Pfam" id="PF00027">
    <property type="entry name" value="cNMP_binding"/>
    <property type="match status" value="1"/>
</dbReference>
<feature type="region of interest" description="Disordered" evidence="4">
    <location>
        <begin position="250"/>
        <end position="269"/>
    </location>
</feature>
<evidence type="ECO:0000256" key="1">
    <source>
        <dbReference type="ARBA" id="ARBA00023015"/>
    </source>
</evidence>
<dbReference type="PANTHER" id="PTHR24567:SF75">
    <property type="entry name" value="FUMARATE AND NITRATE REDUCTION REGULATORY PROTEIN"/>
    <property type="match status" value="1"/>
</dbReference>
<feature type="domain" description="HTH crp-type" evidence="6">
    <location>
        <begin position="161"/>
        <end position="234"/>
    </location>
</feature>
<proteinExistence type="predicted"/>
<dbReference type="PRINTS" id="PR00034">
    <property type="entry name" value="HTHCRP"/>
</dbReference>
<dbReference type="InterPro" id="IPR036388">
    <property type="entry name" value="WH-like_DNA-bd_sf"/>
</dbReference>
<dbReference type="InterPro" id="IPR012318">
    <property type="entry name" value="HTH_CRP"/>
</dbReference>
<evidence type="ECO:0000256" key="4">
    <source>
        <dbReference type="SAM" id="MobiDB-lite"/>
    </source>
</evidence>
<dbReference type="GO" id="GO:0003700">
    <property type="term" value="F:DNA-binding transcription factor activity"/>
    <property type="evidence" value="ECO:0007669"/>
    <property type="project" value="TreeGrafter"/>
</dbReference>
<feature type="domain" description="Cyclic nucleotide-binding" evidence="5">
    <location>
        <begin position="27"/>
        <end position="97"/>
    </location>
</feature>
<gene>
    <name evidence="7" type="ORF">CARN2_2123</name>
</gene>
<name>E6PLQ1_9ZZZZ</name>
<dbReference type="FunFam" id="1.10.10.10:FF:000028">
    <property type="entry name" value="Fumarate/nitrate reduction transcriptional regulator Fnr"/>
    <property type="match status" value="1"/>
</dbReference>
<reference evidence="7" key="1">
    <citation type="submission" date="2009-10" db="EMBL/GenBank/DDBJ databases">
        <title>Diversity of trophic interactions inside an arsenic-rich microbial ecosystem.</title>
        <authorList>
            <person name="Bertin P.N."/>
            <person name="Heinrich-Salmeron A."/>
            <person name="Pelletier E."/>
            <person name="Goulhen-Chollet F."/>
            <person name="Arsene-Ploetze F."/>
            <person name="Gallien S."/>
            <person name="Calteau A."/>
            <person name="Vallenet D."/>
            <person name="Casiot C."/>
            <person name="Chane-Woon-Ming B."/>
            <person name="Giloteaux L."/>
            <person name="Barakat M."/>
            <person name="Bonnefoy V."/>
            <person name="Bruneel O."/>
            <person name="Chandler M."/>
            <person name="Cleiss J."/>
            <person name="Duran R."/>
            <person name="Elbaz-Poulichet F."/>
            <person name="Fonknechten N."/>
            <person name="Lauga B."/>
            <person name="Mornico D."/>
            <person name="Ortet P."/>
            <person name="Schaeffer C."/>
            <person name="Siguier P."/>
            <person name="Alexander Thil Smith A."/>
            <person name="Van Dorsselaer A."/>
            <person name="Weissenbach J."/>
            <person name="Medigue C."/>
            <person name="Le Paslier D."/>
        </authorList>
    </citation>
    <scope>NUCLEOTIDE SEQUENCE</scope>
</reference>
<dbReference type="Pfam" id="PF13545">
    <property type="entry name" value="HTH_Crp_2"/>
    <property type="match status" value="1"/>
</dbReference>
<dbReference type="SUPFAM" id="SSF51206">
    <property type="entry name" value="cAMP-binding domain-like"/>
    <property type="match status" value="1"/>
</dbReference>
<protein>
    <submittedName>
        <fullName evidence="7">Putative transcriptional regulator,FNR-like/crp</fullName>
    </submittedName>
</protein>
<dbReference type="CDD" id="cd00038">
    <property type="entry name" value="CAP_ED"/>
    <property type="match status" value="1"/>
</dbReference>
<dbReference type="InterPro" id="IPR018490">
    <property type="entry name" value="cNMP-bd_dom_sf"/>
</dbReference>
<organism evidence="7">
    <name type="scientific">mine drainage metagenome</name>
    <dbReference type="NCBI Taxonomy" id="410659"/>
    <lineage>
        <taxon>unclassified sequences</taxon>
        <taxon>metagenomes</taxon>
        <taxon>ecological metagenomes</taxon>
    </lineage>
</organism>
<dbReference type="SUPFAM" id="SSF46785">
    <property type="entry name" value="Winged helix' DNA-binding domain"/>
    <property type="match status" value="1"/>
</dbReference>
<dbReference type="Gene3D" id="2.60.120.10">
    <property type="entry name" value="Jelly Rolls"/>
    <property type="match status" value="1"/>
</dbReference>
<dbReference type="GO" id="GO:0003677">
    <property type="term" value="F:DNA binding"/>
    <property type="evidence" value="ECO:0007669"/>
    <property type="project" value="UniProtKB-KW"/>
</dbReference>
<evidence type="ECO:0000256" key="3">
    <source>
        <dbReference type="ARBA" id="ARBA00023163"/>
    </source>
</evidence>
<dbReference type="EMBL" id="CABM01000014">
    <property type="protein sequence ID" value="CBH95852.1"/>
    <property type="molecule type" value="Genomic_DNA"/>
</dbReference>
<accession>E6PLQ1</accession>
<dbReference type="GO" id="GO:0005829">
    <property type="term" value="C:cytosol"/>
    <property type="evidence" value="ECO:0007669"/>
    <property type="project" value="TreeGrafter"/>
</dbReference>
<keyword evidence="2" id="KW-0238">DNA-binding</keyword>
<dbReference type="SMART" id="SM00419">
    <property type="entry name" value="HTH_CRP"/>
    <property type="match status" value="1"/>
</dbReference>
<comment type="caution">
    <text evidence="7">The sequence shown here is derived from an EMBL/GenBank/DDBJ whole genome shotgun (WGS) entry which is preliminary data.</text>
</comment>
<sequence>MKTMPAPSRRNAAAHPCEQCFQGRFCLPIALPQDESACMRDIMQATVRMHKGEALFKAGQPVNKLYSVHAGSFKSVVSSPDGRQQIVGFHVAGELMGLESFAMKTFATDGVALEDSEACEIDVGILERHAASSPALQHQIHCLIGNRLANAQQNQFALGSMHAEERLVRFLLDLSQRHRARGLSPDAFVLSMTRQDIASYLGLKLETVSRLMTHLHRDGLLEVMQRQVRITNRDGLTALLTPPEHERIARQAPRRHLSGLGARNSTAHG</sequence>
<dbReference type="PROSITE" id="PS50042">
    <property type="entry name" value="CNMP_BINDING_3"/>
    <property type="match status" value="1"/>
</dbReference>
<dbReference type="AlphaFoldDB" id="E6PLQ1"/>
<evidence type="ECO:0000259" key="6">
    <source>
        <dbReference type="PROSITE" id="PS51063"/>
    </source>
</evidence>
<dbReference type="InterPro" id="IPR000595">
    <property type="entry name" value="cNMP-bd_dom"/>
</dbReference>